<sequence>MGASAARRKAARAVREFEAAAREALRCKDEPRRVGPLAESATRSAEQARARLSELARECASLPAEEQQRVEPMNQRLVSAFEAQCKALDSGLRGAMAAQQEATGAATAGRRGDNPFGDGSFAPGQQQQQQMLQRQQQDEEQRAALEQRLLHEQAVFNQEDLSQRESEFTRLRQNVNQLNEISREVATLVHEQGEDIEAIGANVDTAHENTRGGLEELRKTAMYRRKVNPFTCGFAALLALFVIVLVVLLAKHKI</sequence>
<feature type="compositionally biased region" description="Low complexity" evidence="3">
    <location>
        <begin position="125"/>
        <end position="135"/>
    </location>
</feature>
<feature type="coiled-coil region" evidence="2">
    <location>
        <begin position="3"/>
        <end position="58"/>
    </location>
</feature>
<dbReference type="SUPFAM" id="SSF47661">
    <property type="entry name" value="t-snare proteins"/>
    <property type="match status" value="1"/>
</dbReference>
<dbReference type="GO" id="GO:0031201">
    <property type="term" value="C:SNARE complex"/>
    <property type="evidence" value="ECO:0007669"/>
    <property type="project" value="TreeGrafter"/>
</dbReference>
<dbReference type="OrthoDB" id="364348at2759"/>
<keyword evidence="4" id="KW-0472">Membrane</keyword>
<dbReference type="InParanoid" id="A0A2R5GP49"/>
<evidence type="ECO:0000256" key="1">
    <source>
        <dbReference type="ARBA" id="ARBA00009063"/>
    </source>
</evidence>
<dbReference type="SMART" id="SM00397">
    <property type="entry name" value="t_SNARE"/>
    <property type="match status" value="1"/>
</dbReference>
<dbReference type="PROSITE" id="PS50192">
    <property type="entry name" value="T_SNARE"/>
    <property type="match status" value="1"/>
</dbReference>
<feature type="transmembrane region" description="Helical" evidence="4">
    <location>
        <begin position="227"/>
        <end position="250"/>
    </location>
</feature>
<evidence type="ECO:0000313" key="6">
    <source>
        <dbReference type="EMBL" id="GBG30091.1"/>
    </source>
</evidence>
<proteinExistence type="inferred from homology"/>
<dbReference type="InterPro" id="IPR045242">
    <property type="entry name" value="Syntaxin"/>
</dbReference>
<organism evidence="6 7">
    <name type="scientific">Hondaea fermentalgiana</name>
    <dbReference type="NCBI Taxonomy" id="2315210"/>
    <lineage>
        <taxon>Eukaryota</taxon>
        <taxon>Sar</taxon>
        <taxon>Stramenopiles</taxon>
        <taxon>Bigyra</taxon>
        <taxon>Labyrinthulomycetes</taxon>
        <taxon>Thraustochytrida</taxon>
        <taxon>Thraustochytriidae</taxon>
        <taxon>Hondaea</taxon>
    </lineage>
</organism>
<dbReference type="EMBL" id="BEYU01000070">
    <property type="protein sequence ID" value="GBG30091.1"/>
    <property type="molecule type" value="Genomic_DNA"/>
</dbReference>
<feature type="domain" description="T-SNARE coiled-coil homology" evidence="5">
    <location>
        <begin position="158"/>
        <end position="220"/>
    </location>
</feature>
<dbReference type="GO" id="GO:0006896">
    <property type="term" value="P:Golgi to vacuole transport"/>
    <property type="evidence" value="ECO:0007669"/>
    <property type="project" value="TreeGrafter"/>
</dbReference>
<dbReference type="InterPro" id="IPR010989">
    <property type="entry name" value="SNARE"/>
</dbReference>
<dbReference type="CDD" id="cd15840">
    <property type="entry name" value="SNARE_Qa"/>
    <property type="match status" value="1"/>
</dbReference>
<evidence type="ECO:0000256" key="2">
    <source>
        <dbReference type="SAM" id="Coils"/>
    </source>
</evidence>
<dbReference type="InterPro" id="IPR000727">
    <property type="entry name" value="T_SNARE_dom"/>
</dbReference>
<keyword evidence="4" id="KW-1133">Transmembrane helix</keyword>
<accession>A0A2R5GP49</accession>
<feature type="compositionally biased region" description="Low complexity" evidence="3">
    <location>
        <begin position="99"/>
        <end position="109"/>
    </location>
</feature>
<keyword evidence="2" id="KW-0175">Coiled coil</keyword>
<gene>
    <name evidence="6" type="ORF">FCC1311_063112</name>
</gene>
<dbReference type="GO" id="GO:0012505">
    <property type="term" value="C:endomembrane system"/>
    <property type="evidence" value="ECO:0007669"/>
    <property type="project" value="TreeGrafter"/>
</dbReference>
<comment type="caution">
    <text evidence="6">The sequence shown here is derived from an EMBL/GenBank/DDBJ whole genome shotgun (WGS) entry which is preliminary data.</text>
</comment>
<dbReference type="AlphaFoldDB" id="A0A2R5GP49"/>
<protein>
    <submittedName>
        <fullName evidence="6">Syntaxin, putative</fullName>
    </submittedName>
</protein>
<evidence type="ECO:0000256" key="3">
    <source>
        <dbReference type="SAM" id="MobiDB-lite"/>
    </source>
</evidence>
<dbReference type="Gene3D" id="1.20.5.110">
    <property type="match status" value="1"/>
</dbReference>
<dbReference type="GO" id="GO:0005484">
    <property type="term" value="F:SNAP receptor activity"/>
    <property type="evidence" value="ECO:0007669"/>
    <property type="project" value="TreeGrafter"/>
</dbReference>
<keyword evidence="7" id="KW-1185">Reference proteome</keyword>
<dbReference type="GO" id="GO:0006886">
    <property type="term" value="P:intracellular protein transport"/>
    <property type="evidence" value="ECO:0007669"/>
    <property type="project" value="TreeGrafter"/>
</dbReference>
<dbReference type="GO" id="GO:0048278">
    <property type="term" value="P:vesicle docking"/>
    <property type="evidence" value="ECO:0007669"/>
    <property type="project" value="TreeGrafter"/>
</dbReference>
<evidence type="ECO:0000313" key="7">
    <source>
        <dbReference type="Proteomes" id="UP000241890"/>
    </source>
</evidence>
<feature type="region of interest" description="Disordered" evidence="3">
    <location>
        <begin position="99"/>
        <end position="139"/>
    </location>
</feature>
<dbReference type="PANTHER" id="PTHR19957">
    <property type="entry name" value="SYNTAXIN"/>
    <property type="match status" value="1"/>
</dbReference>
<dbReference type="PANTHER" id="PTHR19957:SF38">
    <property type="entry name" value="LD27581P"/>
    <property type="match status" value="1"/>
</dbReference>
<evidence type="ECO:0000256" key="4">
    <source>
        <dbReference type="SAM" id="Phobius"/>
    </source>
</evidence>
<dbReference type="GO" id="GO:0000149">
    <property type="term" value="F:SNARE binding"/>
    <property type="evidence" value="ECO:0007669"/>
    <property type="project" value="TreeGrafter"/>
</dbReference>
<evidence type="ECO:0000259" key="5">
    <source>
        <dbReference type="PROSITE" id="PS50192"/>
    </source>
</evidence>
<dbReference type="GO" id="GO:0006906">
    <property type="term" value="P:vesicle fusion"/>
    <property type="evidence" value="ECO:0007669"/>
    <property type="project" value="TreeGrafter"/>
</dbReference>
<keyword evidence="4" id="KW-0812">Transmembrane</keyword>
<dbReference type="Proteomes" id="UP000241890">
    <property type="component" value="Unassembled WGS sequence"/>
</dbReference>
<reference evidence="6 7" key="1">
    <citation type="submission" date="2017-12" db="EMBL/GenBank/DDBJ databases">
        <title>Sequencing, de novo assembly and annotation of complete genome of a new Thraustochytrid species, strain FCC1311.</title>
        <authorList>
            <person name="Sedici K."/>
            <person name="Godart F."/>
            <person name="Aiese Cigliano R."/>
            <person name="Sanseverino W."/>
            <person name="Barakat M."/>
            <person name="Ortet P."/>
            <person name="Marechal E."/>
            <person name="Cagnac O."/>
            <person name="Amato A."/>
        </authorList>
    </citation>
    <scope>NUCLEOTIDE SEQUENCE [LARGE SCALE GENOMIC DNA]</scope>
</reference>
<name>A0A2R5GP49_9STRA</name>
<comment type="similarity">
    <text evidence="1">Belongs to the syntaxin family.</text>
</comment>